<reference evidence="2 3" key="1">
    <citation type="journal article" date="2016" name="Proc. Natl. Acad. Sci. U.S.A.">
        <title>Comparative genomics of biotechnologically important yeasts.</title>
        <authorList>
            <person name="Riley R."/>
            <person name="Haridas S."/>
            <person name="Wolfe K.H."/>
            <person name="Lopes M.R."/>
            <person name="Hittinger C.T."/>
            <person name="Goeker M."/>
            <person name="Salamov A.A."/>
            <person name="Wisecaver J.H."/>
            <person name="Long T.M."/>
            <person name="Calvey C.H."/>
            <person name="Aerts A.L."/>
            <person name="Barry K.W."/>
            <person name="Choi C."/>
            <person name="Clum A."/>
            <person name="Coughlan A.Y."/>
            <person name="Deshpande S."/>
            <person name="Douglass A.P."/>
            <person name="Hanson S.J."/>
            <person name="Klenk H.-P."/>
            <person name="LaButti K.M."/>
            <person name="Lapidus A."/>
            <person name="Lindquist E.A."/>
            <person name="Lipzen A.M."/>
            <person name="Meier-Kolthoff J.P."/>
            <person name="Ohm R.A."/>
            <person name="Otillar R.P."/>
            <person name="Pangilinan J.L."/>
            <person name="Peng Y."/>
            <person name="Rokas A."/>
            <person name="Rosa C.A."/>
            <person name="Scheuner C."/>
            <person name="Sibirny A.A."/>
            <person name="Slot J.C."/>
            <person name="Stielow J.B."/>
            <person name="Sun H."/>
            <person name="Kurtzman C.P."/>
            <person name="Blackwell M."/>
            <person name="Grigoriev I.V."/>
            <person name="Jeffries T.W."/>
        </authorList>
    </citation>
    <scope>NUCLEOTIDE SEQUENCE [LARGE SCALE GENOMIC DNA]</scope>
    <source>
        <strain evidence="3">ATCC 58044 / CBS 1984 / NCYC 433 / NRRL Y-366-8</strain>
    </source>
</reference>
<feature type="domain" description="BOD1/SHG1" evidence="1">
    <location>
        <begin position="9"/>
        <end position="115"/>
    </location>
</feature>
<dbReference type="AlphaFoldDB" id="A0A1E3P3D9"/>
<dbReference type="STRING" id="683960.A0A1E3P3D9"/>
<gene>
    <name evidence="2" type="ORF">WICANDRAFT_78462</name>
</gene>
<organism evidence="2 3">
    <name type="scientific">Wickerhamomyces anomalus (strain ATCC 58044 / CBS 1984 / NCYC 433 / NRRL Y-366-8)</name>
    <name type="common">Yeast</name>
    <name type="synonym">Hansenula anomala</name>
    <dbReference type="NCBI Taxonomy" id="683960"/>
    <lineage>
        <taxon>Eukaryota</taxon>
        <taxon>Fungi</taxon>
        <taxon>Dikarya</taxon>
        <taxon>Ascomycota</taxon>
        <taxon>Saccharomycotina</taxon>
        <taxon>Saccharomycetes</taxon>
        <taxon>Phaffomycetales</taxon>
        <taxon>Wickerhamomycetaceae</taxon>
        <taxon>Wickerhamomyces</taxon>
    </lineage>
</organism>
<evidence type="ECO:0000313" key="2">
    <source>
        <dbReference type="EMBL" id="ODQ59828.1"/>
    </source>
</evidence>
<evidence type="ECO:0000259" key="1">
    <source>
        <dbReference type="Pfam" id="PF05205"/>
    </source>
</evidence>
<name>A0A1E3P3D9_WICAA</name>
<evidence type="ECO:0000313" key="3">
    <source>
        <dbReference type="Proteomes" id="UP000094112"/>
    </source>
</evidence>
<accession>A0A1E3P3D9</accession>
<dbReference type="OrthoDB" id="5579731at2759"/>
<dbReference type="RefSeq" id="XP_019039035.1">
    <property type="nucleotide sequence ID" value="XM_019184724.1"/>
</dbReference>
<proteinExistence type="predicted"/>
<keyword evidence="3" id="KW-1185">Reference proteome</keyword>
<dbReference type="EMBL" id="KV454210">
    <property type="protein sequence ID" value="ODQ59828.1"/>
    <property type="molecule type" value="Genomic_DNA"/>
</dbReference>
<dbReference type="Pfam" id="PF05205">
    <property type="entry name" value="COMPASS-Shg1"/>
    <property type="match status" value="1"/>
</dbReference>
<dbReference type="GeneID" id="30201970"/>
<protein>
    <recommendedName>
        <fullName evidence="1">BOD1/SHG1 domain-containing protein</fullName>
    </recommendedName>
</protein>
<dbReference type="Proteomes" id="UP000094112">
    <property type="component" value="Unassembled WGS sequence"/>
</dbReference>
<sequence>MSSNDAKSLSISYKRKGYFDDKRKSILKEFKTTNAHDQLLSTIKEIVNKIVHKNPELLLKNKGQLAALIEGTLSRQIQNTGGLNNTTTANVPGNNTSSIDLGDVGNVYDIFDEEVKQSTIGSDELKEEIRAVLKELKNQ</sequence>
<dbReference type="InterPro" id="IPR055264">
    <property type="entry name" value="BOD1/SHG1_dom"/>
</dbReference>